<name>A0ABQ2ZR13_9ACTN</name>
<dbReference type="RefSeq" id="WP_190198160.1">
    <property type="nucleotide sequence ID" value="NZ_BMWE01000007.1"/>
</dbReference>
<dbReference type="EMBL" id="BMWE01000007">
    <property type="protein sequence ID" value="GGY20299.1"/>
    <property type="molecule type" value="Genomic_DNA"/>
</dbReference>
<evidence type="ECO:0000256" key="1">
    <source>
        <dbReference type="SAM" id="MobiDB-lite"/>
    </source>
</evidence>
<accession>A0ABQ2ZR13</accession>
<dbReference type="Proteomes" id="UP000653308">
    <property type="component" value="Unassembled WGS sequence"/>
</dbReference>
<comment type="caution">
    <text evidence="2">The sequence shown here is derived from an EMBL/GenBank/DDBJ whole genome shotgun (WGS) entry which is preliminary data.</text>
</comment>
<evidence type="ECO:0000313" key="2">
    <source>
        <dbReference type="EMBL" id="GGY20299.1"/>
    </source>
</evidence>
<protein>
    <submittedName>
        <fullName evidence="2">Uncharacterized protein</fullName>
    </submittedName>
</protein>
<keyword evidence="3" id="KW-1185">Reference proteome</keyword>
<reference evidence="3" key="1">
    <citation type="journal article" date="2019" name="Int. J. Syst. Evol. Microbiol.">
        <title>The Global Catalogue of Microorganisms (GCM) 10K type strain sequencing project: providing services to taxonomists for standard genome sequencing and annotation.</title>
        <authorList>
            <consortium name="The Broad Institute Genomics Platform"/>
            <consortium name="The Broad Institute Genome Sequencing Center for Infectious Disease"/>
            <person name="Wu L."/>
            <person name="Ma J."/>
        </authorList>
    </citation>
    <scope>NUCLEOTIDE SEQUENCE [LARGE SCALE GENOMIC DNA]</scope>
    <source>
        <strain evidence="3">JCM 4957</strain>
    </source>
</reference>
<proteinExistence type="predicted"/>
<sequence length="114" mass="12642">MKSTASQTVDGGPTFTVLPPLEPDAGEEEIIDYTRFSFRGRQFFQVTCLCGPTVNSGSRVFVSICEMLNGRPFQGAASMEVFNVTPHDNGDLIVRGRIWWDSDLNVQLRVLSVN</sequence>
<organism evidence="2 3">
    <name type="scientific">Streptomyces djakartensis</name>
    <dbReference type="NCBI Taxonomy" id="68193"/>
    <lineage>
        <taxon>Bacteria</taxon>
        <taxon>Bacillati</taxon>
        <taxon>Actinomycetota</taxon>
        <taxon>Actinomycetes</taxon>
        <taxon>Kitasatosporales</taxon>
        <taxon>Streptomycetaceae</taxon>
        <taxon>Streptomyces</taxon>
    </lineage>
</organism>
<feature type="region of interest" description="Disordered" evidence="1">
    <location>
        <begin position="1"/>
        <end position="22"/>
    </location>
</feature>
<gene>
    <name evidence="2" type="ORF">GCM10010384_28550</name>
</gene>
<evidence type="ECO:0000313" key="3">
    <source>
        <dbReference type="Proteomes" id="UP000653308"/>
    </source>
</evidence>